<feature type="non-terminal residue" evidence="1">
    <location>
        <position position="1"/>
    </location>
</feature>
<sequence>MATPNIIELQEFSVGCSSSLDKDAALDIIEQENNFTPLTGPNITSLNIFVPSDIASTCTLSLYGDSECGETQDASSEDGPIQIGLLMPSGTDLTGCFVLQDPSRPDFTTQSAQLRC</sequence>
<dbReference type="AlphaFoldDB" id="A0A3E2HNZ1"/>
<keyword evidence="2" id="KW-1185">Reference proteome</keyword>
<protein>
    <submittedName>
        <fullName evidence="1">Uncharacterized protein</fullName>
    </submittedName>
</protein>
<name>A0A3E2HNZ1_SCYLI</name>
<proteinExistence type="predicted"/>
<dbReference type="EMBL" id="NCSJ02000013">
    <property type="protein sequence ID" value="RFU35067.1"/>
    <property type="molecule type" value="Genomic_DNA"/>
</dbReference>
<comment type="caution">
    <text evidence="1">The sequence shown here is derived from an EMBL/GenBank/DDBJ whole genome shotgun (WGS) entry which is preliminary data.</text>
</comment>
<evidence type="ECO:0000313" key="1">
    <source>
        <dbReference type="EMBL" id="RFU35067.1"/>
    </source>
</evidence>
<evidence type="ECO:0000313" key="2">
    <source>
        <dbReference type="Proteomes" id="UP000258309"/>
    </source>
</evidence>
<dbReference type="Proteomes" id="UP000258309">
    <property type="component" value="Unassembled WGS sequence"/>
</dbReference>
<reference evidence="1 2" key="1">
    <citation type="submission" date="2018-05" db="EMBL/GenBank/DDBJ databases">
        <title>Draft genome sequence of Scytalidium lignicola DSM 105466, a ubiquitous saprotrophic fungus.</title>
        <authorList>
            <person name="Buettner E."/>
            <person name="Gebauer A.M."/>
            <person name="Hofrichter M."/>
            <person name="Liers C."/>
            <person name="Kellner H."/>
        </authorList>
    </citation>
    <scope>NUCLEOTIDE SEQUENCE [LARGE SCALE GENOMIC DNA]</scope>
    <source>
        <strain evidence="1 2">DSM 105466</strain>
    </source>
</reference>
<organism evidence="1 2">
    <name type="scientific">Scytalidium lignicola</name>
    <name type="common">Hyphomycete</name>
    <dbReference type="NCBI Taxonomy" id="5539"/>
    <lineage>
        <taxon>Eukaryota</taxon>
        <taxon>Fungi</taxon>
        <taxon>Dikarya</taxon>
        <taxon>Ascomycota</taxon>
        <taxon>Pezizomycotina</taxon>
        <taxon>Leotiomycetes</taxon>
        <taxon>Leotiomycetes incertae sedis</taxon>
        <taxon>Scytalidium</taxon>
    </lineage>
</organism>
<feature type="non-terminal residue" evidence="1">
    <location>
        <position position="116"/>
    </location>
</feature>
<gene>
    <name evidence="1" type="ORF">B7463_g1291</name>
</gene>
<accession>A0A3E2HNZ1</accession>